<keyword evidence="4 8" id="KW-0479">Metal-binding</keyword>
<dbReference type="CDD" id="cd01285">
    <property type="entry name" value="nucleoside_deaminase"/>
    <property type="match status" value="1"/>
</dbReference>
<comment type="caution">
    <text evidence="11">The sequence shown here is derived from an EMBL/GenBank/DDBJ whole genome shotgun (WGS) entry which is preliminary data.</text>
</comment>
<dbReference type="Gene3D" id="3.40.140.10">
    <property type="entry name" value="Cytidine Deaminase, domain 2"/>
    <property type="match status" value="1"/>
</dbReference>
<dbReference type="GO" id="GO:0002100">
    <property type="term" value="P:tRNA wobble adenosine to inosine editing"/>
    <property type="evidence" value="ECO:0007669"/>
    <property type="project" value="UniProtKB-UniRule"/>
</dbReference>
<feature type="domain" description="CMP/dCMP-type deaminase" evidence="10">
    <location>
        <begin position="47"/>
        <end position="169"/>
    </location>
</feature>
<evidence type="ECO:0000256" key="9">
    <source>
        <dbReference type="SAM" id="MobiDB-lite"/>
    </source>
</evidence>
<sequence>MRSEPADATDPALETVRAGQPTPGSVGRVGPGADEGLADPTGTGRRQRHELWMRRALRVAVTGPDHDAAVGAPGEADDVPVGAVLYGPDGAELAIGRNERELAGDPTAHAEVLALRRGAERLGRWRLDGCTLVVTLEPCTMCAGALVLARVSTVVFGAWEPKTGAAGSLWDVLRDRRLNHRPEVYGGVLATETGAVLRAFFR</sequence>
<dbReference type="EC" id="3.5.4.33" evidence="8"/>
<keyword evidence="12" id="KW-1185">Reference proteome</keyword>
<evidence type="ECO:0000256" key="1">
    <source>
        <dbReference type="ARBA" id="ARBA00010669"/>
    </source>
</evidence>
<dbReference type="InterPro" id="IPR028883">
    <property type="entry name" value="tRNA_aden_deaminase"/>
</dbReference>
<gene>
    <name evidence="8" type="primary">tadA</name>
    <name evidence="11" type="ORF">D2L64_25040</name>
</gene>
<dbReference type="PROSITE" id="PS51747">
    <property type="entry name" value="CYT_DCMP_DEAMINASES_2"/>
    <property type="match status" value="1"/>
</dbReference>
<comment type="similarity">
    <text evidence="1">Belongs to the cytidine and deoxycytidylate deaminase family. ADAT2 subfamily.</text>
</comment>
<dbReference type="EMBL" id="QXEC01000037">
    <property type="protein sequence ID" value="RIV32606.1"/>
    <property type="molecule type" value="Genomic_DNA"/>
</dbReference>
<evidence type="ECO:0000256" key="7">
    <source>
        <dbReference type="ARBA" id="ARBA00048045"/>
    </source>
</evidence>
<feature type="binding site" evidence="8">
    <location>
        <position position="139"/>
    </location>
    <ligand>
        <name>Zn(2+)</name>
        <dbReference type="ChEBI" id="CHEBI:29105"/>
        <note>catalytic</note>
    </ligand>
</feature>
<keyword evidence="6 8" id="KW-0862">Zinc</keyword>
<dbReference type="Proteomes" id="UP000283832">
    <property type="component" value="Unassembled WGS sequence"/>
</dbReference>
<evidence type="ECO:0000256" key="2">
    <source>
        <dbReference type="ARBA" id="ARBA00011738"/>
    </source>
</evidence>
<evidence type="ECO:0000313" key="12">
    <source>
        <dbReference type="Proteomes" id="UP000283832"/>
    </source>
</evidence>
<evidence type="ECO:0000259" key="10">
    <source>
        <dbReference type="PROSITE" id="PS51747"/>
    </source>
</evidence>
<dbReference type="AlphaFoldDB" id="A0A418MNE5"/>
<accession>A0A418MNE5</accession>
<name>A0A418MNE5_9ACTN</name>
<dbReference type="PROSITE" id="PS00903">
    <property type="entry name" value="CYT_DCMP_DEAMINASES_1"/>
    <property type="match status" value="1"/>
</dbReference>
<dbReference type="Pfam" id="PF00383">
    <property type="entry name" value="dCMP_cyt_deam_1"/>
    <property type="match status" value="1"/>
</dbReference>
<evidence type="ECO:0000313" key="11">
    <source>
        <dbReference type="EMBL" id="RIV32606.1"/>
    </source>
</evidence>
<dbReference type="PANTHER" id="PTHR11079">
    <property type="entry name" value="CYTOSINE DEAMINASE FAMILY MEMBER"/>
    <property type="match status" value="1"/>
</dbReference>
<dbReference type="SUPFAM" id="SSF53927">
    <property type="entry name" value="Cytidine deaminase-like"/>
    <property type="match status" value="1"/>
</dbReference>
<comment type="subunit">
    <text evidence="2 8">Homodimer.</text>
</comment>
<feature type="active site" description="Proton donor" evidence="8">
    <location>
        <position position="111"/>
    </location>
</feature>
<organism evidence="11 12">
    <name type="scientific">Micromonospora radicis</name>
    <dbReference type="NCBI Taxonomy" id="1894971"/>
    <lineage>
        <taxon>Bacteria</taxon>
        <taxon>Bacillati</taxon>
        <taxon>Actinomycetota</taxon>
        <taxon>Actinomycetes</taxon>
        <taxon>Micromonosporales</taxon>
        <taxon>Micromonosporaceae</taxon>
        <taxon>Micromonospora</taxon>
    </lineage>
</organism>
<comment type="cofactor">
    <cofactor evidence="8">
        <name>Zn(2+)</name>
        <dbReference type="ChEBI" id="CHEBI:29105"/>
    </cofactor>
    <text evidence="8">Binds 1 zinc ion per subunit.</text>
</comment>
<dbReference type="OrthoDB" id="9802676at2"/>
<evidence type="ECO:0000256" key="3">
    <source>
        <dbReference type="ARBA" id="ARBA00022694"/>
    </source>
</evidence>
<dbReference type="InterPro" id="IPR016193">
    <property type="entry name" value="Cytidine_deaminase-like"/>
</dbReference>
<evidence type="ECO:0000256" key="6">
    <source>
        <dbReference type="ARBA" id="ARBA00022833"/>
    </source>
</evidence>
<dbReference type="GO" id="GO:0052717">
    <property type="term" value="F:tRNA-specific adenosine-34 deaminase activity"/>
    <property type="evidence" value="ECO:0007669"/>
    <property type="project" value="UniProtKB-UniRule"/>
</dbReference>
<comment type="catalytic activity">
    <reaction evidence="7 8">
        <text>adenosine(34) in tRNA + H2O + H(+) = inosine(34) in tRNA + NH4(+)</text>
        <dbReference type="Rhea" id="RHEA:43168"/>
        <dbReference type="Rhea" id="RHEA-COMP:10373"/>
        <dbReference type="Rhea" id="RHEA-COMP:10374"/>
        <dbReference type="ChEBI" id="CHEBI:15377"/>
        <dbReference type="ChEBI" id="CHEBI:15378"/>
        <dbReference type="ChEBI" id="CHEBI:28938"/>
        <dbReference type="ChEBI" id="CHEBI:74411"/>
        <dbReference type="ChEBI" id="CHEBI:82852"/>
        <dbReference type="EC" id="3.5.4.33"/>
    </reaction>
</comment>
<feature type="region of interest" description="Disordered" evidence="9">
    <location>
        <begin position="1"/>
        <end position="48"/>
    </location>
</feature>
<dbReference type="GO" id="GO:0008270">
    <property type="term" value="F:zinc ion binding"/>
    <property type="evidence" value="ECO:0007669"/>
    <property type="project" value="UniProtKB-UniRule"/>
</dbReference>
<evidence type="ECO:0000256" key="5">
    <source>
        <dbReference type="ARBA" id="ARBA00022801"/>
    </source>
</evidence>
<dbReference type="PANTHER" id="PTHR11079:SF202">
    <property type="entry name" value="TRNA-SPECIFIC ADENOSINE DEAMINASE"/>
    <property type="match status" value="1"/>
</dbReference>
<protein>
    <recommendedName>
        <fullName evidence="8">tRNA-specific adenosine deaminase</fullName>
        <ecNumber evidence="8">3.5.4.33</ecNumber>
    </recommendedName>
</protein>
<feature type="binding site" evidence="8">
    <location>
        <position position="142"/>
    </location>
    <ligand>
        <name>Zn(2+)</name>
        <dbReference type="ChEBI" id="CHEBI:29105"/>
        <note>catalytic</note>
    </ligand>
</feature>
<keyword evidence="5 8" id="KW-0378">Hydrolase</keyword>
<keyword evidence="3 8" id="KW-0819">tRNA processing</keyword>
<proteinExistence type="inferred from homology"/>
<dbReference type="InterPro" id="IPR016192">
    <property type="entry name" value="APOBEC/CMP_deaminase_Zn-bd"/>
</dbReference>
<evidence type="ECO:0000256" key="8">
    <source>
        <dbReference type="HAMAP-Rule" id="MF_00972"/>
    </source>
</evidence>
<comment type="function">
    <text evidence="8">Catalyzes the deamination of adenosine to inosine at the wobble position 34 of tRNA(Arg2).</text>
</comment>
<dbReference type="HAMAP" id="MF_00972">
    <property type="entry name" value="tRNA_aden_deaminase"/>
    <property type="match status" value="1"/>
</dbReference>
<feature type="binding site" evidence="8">
    <location>
        <position position="109"/>
    </location>
    <ligand>
        <name>Zn(2+)</name>
        <dbReference type="ChEBI" id="CHEBI:29105"/>
        <note>catalytic</note>
    </ligand>
</feature>
<reference evidence="11 12" key="1">
    <citation type="submission" date="2018-08" db="EMBL/GenBank/DDBJ databases">
        <title>Jishengella sp. nov., isolated from a root of Azadirachta indica A. Juss. var. siamensis Valenton.</title>
        <authorList>
            <person name="Kuncharoen N."/>
            <person name="Tanasupawat S."/>
            <person name="Kudo T."/>
            <person name="Ohkuma M."/>
        </authorList>
    </citation>
    <scope>NUCLEOTIDE SEQUENCE [LARGE SCALE GENOMIC DNA]</scope>
    <source>
        <strain evidence="11 12">AZ1-13</strain>
    </source>
</reference>
<evidence type="ECO:0000256" key="4">
    <source>
        <dbReference type="ARBA" id="ARBA00022723"/>
    </source>
</evidence>
<dbReference type="InterPro" id="IPR002125">
    <property type="entry name" value="CMP_dCMP_dom"/>
</dbReference>